<dbReference type="Pfam" id="PF06947">
    <property type="entry name" value="DUF1290"/>
    <property type="match status" value="1"/>
</dbReference>
<dbReference type="Proteomes" id="UP000182743">
    <property type="component" value="Unassembled WGS sequence"/>
</dbReference>
<dbReference type="Proteomes" id="UP000182811">
    <property type="component" value="Unassembled WGS sequence"/>
</dbReference>
<comment type="subcellular location">
    <subcellularLocation>
        <location evidence="1">Cell membrane</location>
        <topology evidence="1">Multi-pass membrane protein</topology>
    </subcellularLocation>
</comment>
<dbReference type="OrthoDB" id="9812056at2"/>
<comment type="similarity">
    <text evidence="1">Belongs to the sbp family.</text>
</comment>
<keyword evidence="1 2" id="KW-0812">Transmembrane</keyword>
<protein>
    <recommendedName>
        <fullName evidence="7">Small basic protein</fullName>
    </recommendedName>
</protein>
<dbReference type="EMBL" id="MDDC01000008">
    <property type="protein sequence ID" value="OIQ59502.1"/>
    <property type="molecule type" value="Genomic_DNA"/>
</dbReference>
<dbReference type="RefSeq" id="WP_011392367.1">
    <property type="nucleotide sequence ID" value="NZ_BSDM01000005.1"/>
</dbReference>
<gene>
    <name evidence="3" type="ORF">MOOR_05900</name>
    <name evidence="4" type="ORF">MOTE_11830</name>
</gene>
<dbReference type="KEGG" id="mthz:MOTHA_c08880"/>
<keyword evidence="2" id="KW-1133">Transmembrane helix</keyword>
<evidence type="ECO:0000256" key="1">
    <source>
        <dbReference type="PIRNR" id="PIRNR018579"/>
    </source>
</evidence>
<feature type="transmembrane region" description="Helical" evidence="2">
    <location>
        <begin position="81"/>
        <end position="102"/>
    </location>
</feature>
<keyword evidence="1 2" id="KW-0472">Membrane</keyword>
<dbReference type="EMBL" id="MIHH01000002">
    <property type="protein sequence ID" value="OIQ09748.1"/>
    <property type="molecule type" value="Genomic_DNA"/>
</dbReference>
<proteinExistence type="inferred from homology"/>
<dbReference type="OMA" id="TGFFFNI"/>
<dbReference type="InterPro" id="IPR009709">
    <property type="entry name" value="DUF1290"/>
</dbReference>
<evidence type="ECO:0000313" key="6">
    <source>
        <dbReference type="Proteomes" id="UP000182811"/>
    </source>
</evidence>
<evidence type="ECO:0000256" key="2">
    <source>
        <dbReference type="SAM" id="Phobius"/>
    </source>
</evidence>
<evidence type="ECO:0000313" key="4">
    <source>
        <dbReference type="EMBL" id="OIQ59502.1"/>
    </source>
</evidence>
<dbReference type="AlphaFoldDB" id="A0A1J5JLZ7"/>
<evidence type="ECO:0008006" key="7">
    <source>
        <dbReference type="Google" id="ProtNLM"/>
    </source>
</evidence>
<comment type="caution">
    <text evidence="3">The sequence shown here is derived from an EMBL/GenBank/DDBJ whole genome shotgun (WGS) entry which is preliminary data.</text>
</comment>
<dbReference type="PIRSF" id="PIRSF018579">
    <property type="entry name" value="Sbp"/>
    <property type="match status" value="1"/>
</dbReference>
<name>A0A1J5JLZ7_NEOTH</name>
<feature type="transmembrane region" description="Helical" evidence="2">
    <location>
        <begin position="56"/>
        <end position="75"/>
    </location>
</feature>
<dbReference type="GeneID" id="45616880"/>
<accession>A0A1J5JLZ7</accession>
<evidence type="ECO:0000313" key="5">
    <source>
        <dbReference type="Proteomes" id="UP000182743"/>
    </source>
</evidence>
<dbReference type="KEGG" id="mtho:MOTHE_c07940"/>
<dbReference type="GO" id="GO:0005886">
    <property type="term" value="C:plasma membrane"/>
    <property type="evidence" value="ECO:0007669"/>
    <property type="project" value="UniProtKB-SubCell"/>
</dbReference>
<sequence length="109" mass="11914">MWIPLIGLIVGVVAGLLLPVKIPVVYSKYMSVAVLAALDSVFGGLRASMEDNFDNAIFLTGFFSNTLLAAFLAYIGDQLGVELYLAAVLVFGVRLFQNLAIIRRHLLKR</sequence>
<keyword evidence="1" id="KW-1003">Cell membrane</keyword>
<evidence type="ECO:0000313" key="3">
    <source>
        <dbReference type="EMBL" id="OIQ09748.1"/>
    </source>
</evidence>
<organism evidence="3 5">
    <name type="scientific">Neomoorella thermoacetica</name>
    <name type="common">Clostridium thermoaceticum</name>
    <dbReference type="NCBI Taxonomy" id="1525"/>
    <lineage>
        <taxon>Bacteria</taxon>
        <taxon>Bacillati</taxon>
        <taxon>Bacillota</taxon>
        <taxon>Clostridia</taxon>
        <taxon>Neomoorellales</taxon>
        <taxon>Neomoorellaceae</taxon>
        <taxon>Neomoorella</taxon>
    </lineage>
</organism>
<reference evidence="5 6" key="1">
    <citation type="submission" date="2016-08" db="EMBL/GenBank/DDBJ databases">
        <title>Genome-based comparison of Moorella thermoacetic strains.</title>
        <authorList>
            <person name="Poehlein A."/>
            <person name="Bengelsdorf F.R."/>
            <person name="Esser C."/>
            <person name="Duerre P."/>
            <person name="Daniel R."/>
        </authorList>
    </citation>
    <scope>NUCLEOTIDE SEQUENCE [LARGE SCALE GENOMIC DNA]</scope>
    <source>
        <strain evidence="3 5">DSM 11768</strain>
        <strain evidence="4 6">DSM 21394</strain>
    </source>
</reference>